<evidence type="ECO:0000259" key="8">
    <source>
        <dbReference type="PROSITE" id="PS50862"/>
    </source>
</evidence>
<dbReference type="Gene3D" id="3.30.110.30">
    <property type="entry name" value="C-terminal domain of ProRS"/>
    <property type="match status" value="1"/>
</dbReference>
<comment type="function">
    <text evidence="7">Catalyzes the attachment of proline to tRNA(Pro) in a two-step reaction: proline is first activated by ATP to form Pro-AMP and then transferred to the acceptor end of tRNA(Pro).</text>
</comment>
<dbReference type="SMART" id="SM00946">
    <property type="entry name" value="ProRS-C_1"/>
    <property type="match status" value="1"/>
</dbReference>
<evidence type="ECO:0000256" key="3">
    <source>
        <dbReference type="ARBA" id="ARBA00022840"/>
    </source>
</evidence>
<dbReference type="InterPro" id="IPR017449">
    <property type="entry name" value="Pro-tRNA_synth_II"/>
</dbReference>
<dbReference type="InterPro" id="IPR036621">
    <property type="entry name" value="Anticodon-bd_dom_sf"/>
</dbReference>
<dbReference type="InterPro" id="IPR004499">
    <property type="entry name" value="Pro-tRNA-ligase_IIa_arc-type"/>
</dbReference>
<keyword evidence="7" id="KW-0963">Cytoplasm</keyword>
<dbReference type="PANTHER" id="PTHR43382:SF2">
    <property type="entry name" value="BIFUNCTIONAL GLUTAMATE_PROLINE--TRNA LIGASE"/>
    <property type="match status" value="1"/>
</dbReference>
<dbReference type="Gene3D" id="3.30.930.10">
    <property type="entry name" value="Bira Bifunctional Protein, Domain 2"/>
    <property type="match status" value="1"/>
</dbReference>
<comment type="subunit">
    <text evidence="7">Homodimer.</text>
</comment>
<evidence type="ECO:0000313" key="10">
    <source>
        <dbReference type="Proteomes" id="UP000176939"/>
    </source>
</evidence>
<dbReference type="InterPro" id="IPR002314">
    <property type="entry name" value="aa-tRNA-synt_IIb"/>
</dbReference>
<evidence type="ECO:0000256" key="6">
    <source>
        <dbReference type="ARBA" id="ARBA00047671"/>
    </source>
</evidence>
<comment type="caution">
    <text evidence="9">The sequence shown here is derived from an EMBL/GenBank/DDBJ whole genome shotgun (WGS) entry which is preliminary data.</text>
</comment>
<dbReference type="EMBL" id="MGFQ01000050">
    <property type="protein sequence ID" value="OGM08347.1"/>
    <property type="molecule type" value="Genomic_DNA"/>
</dbReference>
<dbReference type="HAMAP" id="MF_01571">
    <property type="entry name" value="Pro_tRNA_synth_type3"/>
    <property type="match status" value="1"/>
</dbReference>
<dbReference type="PANTHER" id="PTHR43382">
    <property type="entry name" value="PROLYL-TRNA SYNTHETASE"/>
    <property type="match status" value="1"/>
</dbReference>
<dbReference type="SUPFAM" id="SSF55681">
    <property type="entry name" value="Class II aaRS and biotin synthetases"/>
    <property type="match status" value="1"/>
</dbReference>
<keyword evidence="5 7" id="KW-0030">Aminoacyl-tRNA synthetase</keyword>
<dbReference type="Pfam" id="PF00587">
    <property type="entry name" value="tRNA-synt_2b"/>
    <property type="match status" value="1"/>
</dbReference>
<evidence type="ECO:0000256" key="5">
    <source>
        <dbReference type="ARBA" id="ARBA00023146"/>
    </source>
</evidence>
<dbReference type="InterPro" id="IPR045864">
    <property type="entry name" value="aa-tRNA-synth_II/BPL/LPL"/>
</dbReference>
<dbReference type="PRINTS" id="PR01046">
    <property type="entry name" value="TRNASYNTHPRO"/>
</dbReference>
<dbReference type="Pfam" id="PF03129">
    <property type="entry name" value="HGTP_anticodon"/>
    <property type="match status" value="1"/>
</dbReference>
<name>A0A1F7X020_9BACT</name>
<organism evidence="9 10">
    <name type="scientific">Candidatus Woesebacteria bacterium RBG_13_36_22</name>
    <dbReference type="NCBI Taxonomy" id="1802478"/>
    <lineage>
        <taxon>Bacteria</taxon>
        <taxon>Candidatus Woeseibacteriota</taxon>
    </lineage>
</organism>
<reference evidence="9 10" key="1">
    <citation type="journal article" date="2016" name="Nat. Commun.">
        <title>Thousands of microbial genomes shed light on interconnected biogeochemical processes in an aquifer system.</title>
        <authorList>
            <person name="Anantharaman K."/>
            <person name="Brown C.T."/>
            <person name="Hug L.A."/>
            <person name="Sharon I."/>
            <person name="Castelle C.J."/>
            <person name="Probst A.J."/>
            <person name="Thomas B.C."/>
            <person name="Singh A."/>
            <person name="Wilkins M.J."/>
            <person name="Karaoz U."/>
            <person name="Brodie E.L."/>
            <person name="Williams K.H."/>
            <person name="Hubbard S.S."/>
            <person name="Banfield J.F."/>
        </authorList>
    </citation>
    <scope>NUCLEOTIDE SEQUENCE [LARGE SCALE GENOMIC DNA]</scope>
</reference>
<keyword evidence="2 7" id="KW-0547">Nucleotide-binding</keyword>
<dbReference type="InterPro" id="IPR002316">
    <property type="entry name" value="Pro-tRNA-ligase_IIa"/>
</dbReference>
<evidence type="ECO:0000256" key="7">
    <source>
        <dbReference type="HAMAP-Rule" id="MF_01571"/>
    </source>
</evidence>
<evidence type="ECO:0000313" key="9">
    <source>
        <dbReference type="EMBL" id="OGM08347.1"/>
    </source>
</evidence>
<keyword evidence="4 7" id="KW-0648">Protein biosynthesis</keyword>
<dbReference type="GO" id="GO:0005737">
    <property type="term" value="C:cytoplasm"/>
    <property type="evidence" value="ECO:0007669"/>
    <property type="project" value="UniProtKB-SubCell"/>
</dbReference>
<protein>
    <recommendedName>
        <fullName evidence="7">Proline--tRNA ligase</fullName>
        <ecNumber evidence="7">6.1.1.15</ecNumber>
    </recommendedName>
    <alternativeName>
        <fullName evidence="7">Prolyl-tRNA synthetase</fullName>
        <shortName evidence="7">ProRS</shortName>
    </alternativeName>
</protein>
<dbReference type="GO" id="GO:0004827">
    <property type="term" value="F:proline-tRNA ligase activity"/>
    <property type="evidence" value="ECO:0007669"/>
    <property type="project" value="UniProtKB-UniRule"/>
</dbReference>
<comment type="subcellular location">
    <subcellularLocation>
        <location evidence="7">Cytoplasm</location>
    </subcellularLocation>
</comment>
<dbReference type="GO" id="GO:0006433">
    <property type="term" value="P:prolyl-tRNA aminoacylation"/>
    <property type="evidence" value="ECO:0007669"/>
    <property type="project" value="UniProtKB-UniRule"/>
</dbReference>
<gene>
    <name evidence="7" type="primary">proS</name>
    <name evidence="9" type="ORF">A2Z67_02045</name>
</gene>
<dbReference type="SUPFAM" id="SSF64586">
    <property type="entry name" value="C-terminal domain of ProRS"/>
    <property type="match status" value="1"/>
</dbReference>
<dbReference type="InterPro" id="IPR016061">
    <property type="entry name" value="Pro-tRNA_ligase_II_C"/>
</dbReference>
<dbReference type="Proteomes" id="UP000176939">
    <property type="component" value="Unassembled WGS sequence"/>
</dbReference>
<dbReference type="EC" id="6.1.1.15" evidence="7"/>
<keyword evidence="3 7" id="KW-0067">ATP-binding</keyword>
<dbReference type="SUPFAM" id="SSF52954">
    <property type="entry name" value="Class II aaRS ABD-related"/>
    <property type="match status" value="1"/>
</dbReference>
<dbReference type="GO" id="GO:0017101">
    <property type="term" value="C:aminoacyl-tRNA synthetase multienzyme complex"/>
    <property type="evidence" value="ECO:0007669"/>
    <property type="project" value="TreeGrafter"/>
</dbReference>
<accession>A0A1F7X020</accession>
<evidence type="ECO:0000256" key="1">
    <source>
        <dbReference type="ARBA" id="ARBA00022598"/>
    </source>
</evidence>
<sequence length="485" mass="56468">MTKEEEEEKLELPKVLRAKKKELSEWYHQILFLADIVDIRYNLKGMNVWKNYGYETMLNLKRYWDYVFKKNGLKELYFPQIVPIEYCEQNPEWWSGFKEQGFKVIAGEKDEIQGALRPTGEAAMYPMYAMWIKTFRDLPLRAYETVSSFRYETRHTRPLIRDREITLWHEIHTVHATKEDCLKEAQNHIEYYKQLWDFVAVHPVIVDKPGWELFPGAIGGIEFYNITPDGKAMENGSVNILGQAYAKKFNIKFKDKEGKENIGWQVCTGNGARLLAAALIQHGDDKGLVLPPNIAPYQVVVVPILFEKEKEIIMKNVEKLKEMFENAGIRVLLDDREETPGRKFYDWEIKGVPLRAEIGPEDIKKNQVVIVKRNDGKKIAIKKELFISEANSLLKTIQEELLKKSQKETAERIGYADSLKKMEELLEKGKCVKINWCKKGECYDRVKAVKEGAEIFGSDYYEKKKGRCIACDEETDNLAYVAKTY</sequence>
<evidence type="ECO:0000256" key="4">
    <source>
        <dbReference type="ARBA" id="ARBA00022917"/>
    </source>
</evidence>
<comment type="catalytic activity">
    <reaction evidence="6 7">
        <text>tRNA(Pro) + L-proline + ATP = L-prolyl-tRNA(Pro) + AMP + diphosphate</text>
        <dbReference type="Rhea" id="RHEA:14305"/>
        <dbReference type="Rhea" id="RHEA-COMP:9700"/>
        <dbReference type="Rhea" id="RHEA-COMP:9702"/>
        <dbReference type="ChEBI" id="CHEBI:30616"/>
        <dbReference type="ChEBI" id="CHEBI:33019"/>
        <dbReference type="ChEBI" id="CHEBI:60039"/>
        <dbReference type="ChEBI" id="CHEBI:78442"/>
        <dbReference type="ChEBI" id="CHEBI:78532"/>
        <dbReference type="ChEBI" id="CHEBI:456215"/>
        <dbReference type="EC" id="6.1.1.15"/>
    </reaction>
</comment>
<dbReference type="GO" id="GO:0005524">
    <property type="term" value="F:ATP binding"/>
    <property type="evidence" value="ECO:0007669"/>
    <property type="project" value="UniProtKB-UniRule"/>
</dbReference>
<evidence type="ECO:0000256" key="2">
    <source>
        <dbReference type="ARBA" id="ARBA00022741"/>
    </source>
</evidence>
<dbReference type="FunFam" id="3.40.50.800:FF:000005">
    <property type="entry name" value="bifunctional glutamate/proline--tRNA ligase"/>
    <property type="match status" value="1"/>
</dbReference>
<dbReference type="PROSITE" id="PS50862">
    <property type="entry name" value="AA_TRNA_LIGASE_II"/>
    <property type="match status" value="1"/>
</dbReference>
<comment type="domain">
    <text evidence="7">Consists of three domains: the N-terminal catalytic domain, the anticodon-binding domain and the C-terminal extension.</text>
</comment>
<keyword evidence="1 7" id="KW-0436">Ligase</keyword>
<dbReference type="InterPro" id="IPR006195">
    <property type="entry name" value="aa-tRNA-synth_II"/>
</dbReference>
<dbReference type="AlphaFoldDB" id="A0A1F7X020"/>
<dbReference type="InterPro" id="IPR004154">
    <property type="entry name" value="Anticodon-bd"/>
</dbReference>
<dbReference type="Gene3D" id="3.40.50.800">
    <property type="entry name" value="Anticodon-binding domain"/>
    <property type="match status" value="1"/>
</dbReference>
<proteinExistence type="inferred from homology"/>
<comment type="similarity">
    <text evidence="7">Belongs to the class-II aminoacyl-tRNA synthetase family. ProS type 3 subfamily.</text>
</comment>
<feature type="domain" description="Aminoacyl-transfer RNA synthetases class-II family profile" evidence="8">
    <location>
        <begin position="45"/>
        <end position="291"/>
    </location>
</feature>